<keyword evidence="4" id="KW-0233">DNA recombination</keyword>
<dbReference type="GO" id="GO:0006310">
    <property type="term" value="P:DNA recombination"/>
    <property type="evidence" value="ECO:0007669"/>
    <property type="project" value="UniProtKB-KW"/>
</dbReference>
<keyword evidence="6" id="KW-0812">Transmembrane</keyword>
<dbReference type="EMBL" id="JAEHJZ010000034">
    <property type="protein sequence ID" value="MBJ7881792.1"/>
    <property type="molecule type" value="Genomic_DNA"/>
</dbReference>
<evidence type="ECO:0000256" key="1">
    <source>
        <dbReference type="ARBA" id="ARBA00003416"/>
    </source>
</evidence>
<sequence>MNDHIILIIAILVAGGIGAYIGITISRLKSKGEQSALEERILNVQQQLQDMKFQYASEVQKIEQKNEAQIVSINETLNKLEHERESIRREKEFLNTELTRRNSDFENLALKNQEQKAEVEKLQEKFTKEFENLANKILDEKSSKFTLQNKENIDAILKPLQEKIQHFEKRVEETNKEDITRSADLRRQIIGLTELNEQMSKETTNLTKALKGDTKMQGNWGELVLERVMERSGLQKDSEYFVQQSFTTEDGKRVMPDVVISLPGDKKMIVDSKVSLVAYERYINEVDESERTIHLKNHLLSVRKRVSELGEKNYHQLYEMESPDFVLLFIPIESAFAIASMEYPALYSDAFEKNIIIVTPTTLLAVLKTIDSMWQNEKQKANAIEIATQAGRLYDSFVNLTDELIKVGSQLGTVQKSYDSAMIKLTGKGNLIKRVETLKTLGAKASKQQNEKLLKRAIDDE</sequence>
<comment type="similarity">
    <text evidence="2">Belongs to the RmuC family.</text>
</comment>
<dbReference type="AlphaFoldDB" id="A0A934NKQ3"/>
<evidence type="ECO:0000313" key="7">
    <source>
        <dbReference type="EMBL" id="MBJ7881792.1"/>
    </source>
</evidence>
<evidence type="ECO:0000256" key="3">
    <source>
        <dbReference type="ARBA" id="ARBA00023054"/>
    </source>
</evidence>
<dbReference type="RefSeq" id="WP_199600788.1">
    <property type="nucleotide sequence ID" value="NZ_JAEHJZ010000034.1"/>
</dbReference>
<dbReference type="Proteomes" id="UP000662373">
    <property type="component" value="Unassembled WGS sequence"/>
</dbReference>
<dbReference type="PANTHER" id="PTHR30563">
    <property type="entry name" value="DNA RECOMBINATION PROTEIN RMUC"/>
    <property type="match status" value="1"/>
</dbReference>
<reference evidence="7 8" key="1">
    <citation type="submission" date="2020-09" db="EMBL/GenBank/DDBJ databases">
        <title>Draft genome of Gelidibacter salicanalis PAMC21136.</title>
        <authorList>
            <person name="Park H."/>
        </authorList>
    </citation>
    <scope>NUCLEOTIDE SEQUENCE [LARGE SCALE GENOMIC DNA]</scope>
    <source>
        <strain evidence="7 8">PAMC21136</strain>
    </source>
</reference>
<keyword evidence="8" id="KW-1185">Reference proteome</keyword>
<gene>
    <name evidence="7" type="primary">rmuC</name>
    <name evidence="7" type="ORF">JEM65_14230</name>
</gene>
<comment type="caution">
    <text evidence="7">The sequence shown here is derived from an EMBL/GenBank/DDBJ whole genome shotgun (WGS) entry which is preliminary data.</text>
</comment>
<feature type="coiled-coil region" evidence="5">
    <location>
        <begin position="34"/>
        <end position="177"/>
    </location>
</feature>
<dbReference type="PANTHER" id="PTHR30563:SF0">
    <property type="entry name" value="DNA RECOMBINATION PROTEIN RMUC"/>
    <property type="match status" value="1"/>
</dbReference>
<feature type="transmembrane region" description="Helical" evidence="6">
    <location>
        <begin position="6"/>
        <end position="25"/>
    </location>
</feature>
<comment type="function">
    <text evidence="1">Involved in DNA recombination.</text>
</comment>
<evidence type="ECO:0000256" key="4">
    <source>
        <dbReference type="ARBA" id="ARBA00023172"/>
    </source>
</evidence>
<evidence type="ECO:0000256" key="5">
    <source>
        <dbReference type="SAM" id="Coils"/>
    </source>
</evidence>
<evidence type="ECO:0000256" key="2">
    <source>
        <dbReference type="ARBA" id="ARBA00009840"/>
    </source>
</evidence>
<name>A0A934NKQ3_9FLAO</name>
<keyword evidence="3 5" id="KW-0175">Coiled coil</keyword>
<keyword evidence="6" id="KW-0472">Membrane</keyword>
<keyword evidence="6" id="KW-1133">Transmembrane helix</keyword>
<organism evidence="7 8">
    <name type="scientific">Gelidibacter salicanalis</name>
    <dbReference type="NCBI Taxonomy" id="291193"/>
    <lineage>
        <taxon>Bacteria</taxon>
        <taxon>Pseudomonadati</taxon>
        <taxon>Bacteroidota</taxon>
        <taxon>Flavobacteriia</taxon>
        <taxon>Flavobacteriales</taxon>
        <taxon>Flavobacteriaceae</taxon>
        <taxon>Gelidibacter</taxon>
    </lineage>
</organism>
<dbReference type="Pfam" id="PF02646">
    <property type="entry name" value="RmuC"/>
    <property type="match status" value="1"/>
</dbReference>
<evidence type="ECO:0000256" key="6">
    <source>
        <dbReference type="SAM" id="Phobius"/>
    </source>
</evidence>
<proteinExistence type="inferred from homology"/>
<dbReference type="InterPro" id="IPR003798">
    <property type="entry name" value="DNA_recombination_RmuC"/>
</dbReference>
<evidence type="ECO:0000313" key="8">
    <source>
        <dbReference type="Proteomes" id="UP000662373"/>
    </source>
</evidence>
<protein>
    <submittedName>
        <fullName evidence="7">DNA recombination protein RmuC</fullName>
    </submittedName>
</protein>
<accession>A0A934NKQ3</accession>